<gene>
    <name evidence="1" type="ORF">B0W48_04200</name>
</gene>
<protein>
    <submittedName>
        <fullName evidence="1">Uncharacterized protein</fullName>
    </submittedName>
</protein>
<reference evidence="1 2" key="1">
    <citation type="submission" date="2017-02" db="EMBL/GenBank/DDBJ databases">
        <title>Complete genome sequence of the cold-active Pseudoalteromonas aliena strain EH1 isolated from Arctic seawater.</title>
        <authorList>
            <person name="Kim E."/>
            <person name="Heo E."/>
            <person name="Kim H."/>
            <person name="Kim D."/>
        </authorList>
    </citation>
    <scope>NUCLEOTIDE SEQUENCE [LARGE SCALE GENOMIC DNA]</scope>
    <source>
        <strain evidence="1 2">EH1</strain>
    </source>
</reference>
<evidence type="ECO:0000313" key="2">
    <source>
        <dbReference type="Proteomes" id="UP000188243"/>
    </source>
</evidence>
<dbReference type="EMBL" id="CP019628">
    <property type="protein sequence ID" value="AQP99075.1"/>
    <property type="molecule type" value="Genomic_DNA"/>
</dbReference>
<organism evidence="1 2">
    <name type="scientific">Pseudoalteromonas aliena</name>
    <dbReference type="NCBI Taxonomy" id="247523"/>
    <lineage>
        <taxon>Bacteria</taxon>
        <taxon>Pseudomonadati</taxon>
        <taxon>Pseudomonadota</taxon>
        <taxon>Gammaproteobacteria</taxon>
        <taxon>Alteromonadales</taxon>
        <taxon>Pseudoalteromonadaceae</taxon>
        <taxon>Pseudoalteromonas</taxon>
    </lineage>
</organism>
<dbReference type="STRING" id="247523.B0W48_04200"/>
<dbReference type="KEGG" id="paln:B0W48_04200"/>
<evidence type="ECO:0000313" key="1">
    <source>
        <dbReference type="EMBL" id="AQP99075.1"/>
    </source>
</evidence>
<proteinExistence type="predicted"/>
<accession>A0A1Q2GVC6</accession>
<dbReference type="AlphaFoldDB" id="A0A1Q2GVC6"/>
<sequence>MHSRYAAVFGIENLELNKHFKPADTFLADSFSTDNLLIDSVAASSHAPDTAPQNNVLESIELSSQLLADIKRAAVPIAINSVVQSAEMQLKGDQLVLTTPQLSTADKRALWALMSEYLDKL</sequence>
<dbReference type="RefSeq" id="WP_077535774.1">
    <property type="nucleotide sequence ID" value="NZ_CP019628.1"/>
</dbReference>
<dbReference type="Proteomes" id="UP000188243">
    <property type="component" value="Chromosome"/>
</dbReference>
<name>A0A1Q2GVC6_9GAMM</name>